<reference evidence="2" key="2">
    <citation type="journal article" date="2021" name="Genome Biol. Evol.">
        <title>Developing a high-quality reference genome for a parasitic bivalve with doubly uniparental inheritance (Bivalvia: Unionida).</title>
        <authorList>
            <person name="Smith C.H."/>
        </authorList>
    </citation>
    <scope>NUCLEOTIDE SEQUENCE</scope>
    <source>
        <strain evidence="2">CHS0354</strain>
        <tissue evidence="2">Mantle</tissue>
    </source>
</reference>
<reference evidence="2" key="1">
    <citation type="journal article" date="2021" name="Genome Biol. Evol.">
        <title>A High-Quality Reference Genome for a Parasitic Bivalve with Doubly Uniparental Inheritance (Bivalvia: Unionida).</title>
        <authorList>
            <person name="Smith C.H."/>
        </authorList>
    </citation>
    <scope>NUCLEOTIDE SEQUENCE</scope>
    <source>
        <strain evidence="2">CHS0354</strain>
    </source>
</reference>
<feature type="region of interest" description="Disordered" evidence="1">
    <location>
        <begin position="1"/>
        <end position="84"/>
    </location>
</feature>
<evidence type="ECO:0000313" key="2">
    <source>
        <dbReference type="EMBL" id="KAK3595153.1"/>
    </source>
</evidence>
<evidence type="ECO:0000313" key="3">
    <source>
        <dbReference type="Proteomes" id="UP001195483"/>
    </source>
</evidence>
<feature type="compositionally biased region" description="Polar residues" evidence="1">
    <location>
        <begin position="1"/>
        <end position="10"/>
    </location>
</feature>
<reference evidence="2" key="3">
    <citation type="submission" date="2023-05" db="EMBL/GenBank/DDBJ databases">
        <authorList>
            <person name="Smith C.H."/>
        </authorList>
    </citation>
    <scope>NUCLEOTIDE SEQUENCE</scope>
    <source>
        <strain evidence="2">CHS0354</strain>
        <tissue evidence="2">Mantle</tissue>
    </source>
</reference>
<gene>
    <name evidence="2" type="ORF">CHS0354_028588</name>
</gene>
<feature type="compositionally biased region" description="Basic and acidic residues" evidence="1">
    <location>
        <begin position="41"/>
        <end position="50"/>
    </location>
</feature>
<evidence type="ECO:0000256" key="1">
    <source>
        <dbReference type="SAM" id="MobiDB-lite"/>
    </source>
</evidence>
<dbReference type="AlphaFoldDB" id="A0AAE0VYB1"/>
<sequence>MSKLQQSSEAYATMTAFPKKERSKEVKKTKQKHRRSFNENIDLKKNKPTEEGSFNENTEETKEKEKKKHRRSFKENKEKLGAVLSLPLPSLPRLDLYNCSLGGVGNIHGQRS</sequence>
<comment type="caution">
    <text evidence="2">The sequence shown here is derived from an EMBL/GenBank/DDBJ whole genome shotgun (WGS) entry which is preliminary data.</text>
</comment>
<dbReference type="Proteomes" id="UP001195483">
    <property type="component" value="Unassembled WGS sequence"/>
</dbReference>
<name>A0AAE0VYB1_9BIVA</name>
<protein>
    <submittedName>
        <fullName evidence="2">Uncharacterized protein</fullName>
    </submittedName>
</protein>
<dbReference type="EMBL" id="JAEAOA010001708">
    <property type="protein sequence ID" value="KAK3595153.1"/>
    <property type="molecule type" value="Genomic_DNA"/>
</dbReference>
<feature type="compositionally biased region" description="Basic and acidic residues" evidence="1">
    <location>
        <begin position="18"/>
        <end position="28"/>
    </location>
</feature>
<accession>A0AAE0VYB1</accession>
<organism evidence="2 3">
    <name type="scientific">Potamilus streckersoni</name>
    <dbReference type="NCBI Taxonomy" id="2493646"/>
    <lineage>
        <taxon>Eukaryota</taxon>
        <taxon>Metazoa</taxon>
        <taxon>Spiralia</taxon>
        <taxon>Lophotrochozoa</taxon>
        <taxon>Mollusca</taxon>
        <taxon>Bivalvia</taxon>
        <taxon>Autobranchia</taxon>
        <taxon>Heteroconchia</taxon>
        <taxon>Palaeoheterodonta</taxon>
        <taxon>Unionida</taxon>
        <taxon>Unionoidea</taxon>
        <taxon>Unionidae</taxon>
        <taxon>Ambleminae</taxon>
        <taxon>Lampsilini</taxon>
        <taxon>Potamilus</taxon>
    </lineage>
</organism>
<proteinExistence type="predicted"/>
<keyword evidence="3" id="KW-1185">Reference proteome</keyword>